<dbReference type="Pfam" id="PF16875">
    <property type="entry name" value="Glyco_hydro_36N"/>
    <property type="match status" value="1"/>
</dbReference>
<reference evidence="7 8" key="1">
    <citation type="submission" date="2020-08" db="EMBL/GenBank/DDBJ databases">
        <title>Genomic Encyclopedia of Archaeal and Bacterial Type Strains, Phase II (KMG-II): from individual species to whole genera.</title>
        <authorList>
            <person name="Goeker M."/>
        </authorList>
    </citation>
    <scope>NUCLEOTIDE SEQUENCE [LARGE SCALE GENOMIC DNA]</scope>
    <source>
        <strain evidence="7 8">DSM 43850</strain>
    </source>
</reference>
<accession>A0ABR6B7S0</accession>
<evidence type="ECO:0000256" key="1">
    <source>
        <dbReference type="ARBA" id="ARBA00001255"/>
    </source>
</evidence>
<dbReference type="PANTHER" id="PTHR43053">
    <property type="entry name" value="GLYCOSIDASE FAMILY 31"/>
    <property type="match status" value="1"/>
</dbReference>
<dbReference type="PROSITE" id="PS00512">
    <property type="entry name" value="ALPHA_GALACTOSIDASE"/>
    <property type="match status" value="1"/>
</dbReference>
<proteinExistence type="predicted"/>
<gene>
    <name evidence="7" type="ORF">BC739_000119</name>
</gene>
<dbReference type="InterPro" id="IPR013785">
    <property type="entry name" value="Aldolase_TIM"/>
</dbReference>
<feature type="region of interest" description="Disordered" evidence="5">
    <location>
        <begin position="71"/>
        <end position="91"/>
    </location>
</feature>
<dbReference type="PRINTS" id="PR00743">
    <property type="entry name" value="GLHYDRLASE36"/>
</dbReference>
<evidence type="ECO:0000256" key="4">
    <source>
        <dbReference type="ARBA" id="ARBA00023295"/>
    </source>
</evidence>
<evidence type="ECO:0000259" key="6">
    <source>
        <dbReference type="Pfam" id="PF16875"/>
    </source>
</evidence>
<dbReference type="InterPro" id="IPR000111">
    <property type="entry name" value="Glyco_hydro_27/36_CS"/>
</dbReference>
<dbReference type="GO" id="GO:0004557">
    <property type="term" value="F:alpha-galactosidase activity"/>
    <property type="evidence" value="ECO:0007669"/>
    <property type="project" value="UniProtKB-EC"/>
</dbReference>
<name>A0ABR6B7S0_9PSEU</name>
<dbReference type="Pfam" id="PF02065">
    <property type="entry name" value="Melibiase"/>
    <property type="match status" value="1"/>
</dbReference>
<dbReference type="EC" id="3.2.1.22" evidence="2"/>
<dbReference type="RefSeq" id="WP_318295791.1">
    <property type="nucleotide sequence ID" value="NZ_BAAABQ010000010.1"/>
</dbReference>
<dbReference type="InterPro" id="IPR002252">
    <property type="entry name" value="Glyco_hydro_36"/>
</dbReference>
<keyword evidence="4 7" id="KW-0326">Glycosidase</keyword>
<evidence type="ECO:0000256" key="5">
    <source>
        <dbReference type="SAM" id="MobiDB-lite"/>
    </source>
</evidence>
<dbReference type="EMBL" id="JACJID010000001">
    <property type="protein sequence ID" value="MBA8922922.1"/>
    <property type="molecule type" value="Genomic_DNA"/>
</dbReference>
<feature type="domain" description="Glycosyl hydrolase family 36 N-terminal" evidence="6">
    <location>
        <begin position="21"/>
        <end position="249"/>
    </location>
</feature>
<dbReference type="InterPro" id="IPR031704">
    <property type="entry name" value="Glyco_hydro_36_N"/>
</dbReference>
<dbReference type="InterPro" id="IPR017853">
    <property type="entry name" value="GH"/>
</dbReference>
<evidence type="ECO:0000256" key="2">
    <source>
        <dbReference type="ARBA" id="ARBA00012755"/>
    </source>
</evidence>
<keyword evidence="8" id="KW-1185">Reference proteome</keyword>
<evidence type="ECO:0000313" key="8">
    <source>
        <dbReference type="Proteomes" id="UP000517916"/>
    </source>
</evidence>
<dbReference type="SUPFAM" id="SSF51445">
    <property type="entry name" value="(Trans)glycosidases"/>
    <property type="match status" value="1"/>
</dbReference>
<evidence type="ECO:0000256" key="3">
    <source>
        <dbReference type="ARBA" id="ARBA00022801"/>
    </source>
</evidence>
<dbReference type="InterPro" id="IPR050985">
    <property type="entry name" value="Alpha-glycosidase_related"/>
</dbReference>
<dbReference type="CDD" id="cd14791">
    <property type="entry name" value="GH36"/>
    <property type="match status" value="1"/>
</dbReference>
<evidence type="ECO:0000313" key="7">
    <source>
        <dbReference type="EMBL" id="MBA8922922.1"/>
    </source>
</evidence>
<dbReference type="Gene3D" id="2.70.98.60">
    <property type="entry name" value="alpha-galactosidase from lactobacil brevis"/>
    <property type="match status" value="1"/>
</dbReference>
<keyword evidence="3 7" id="KW-0378">Hydrolase</keyword>
<comment type="caution">
    <text evidence="7">The sequence shown here is derived from an EMBL/GenBank/DDBJ whole genome shotgun (WGS) entry which is preliminary data.</text>
</comment>
<protein>
    <recommendedName>
        <fullName evidence="2">alpha-galactosidase</fullName>
        <ecNumber evidence="2">3.2.1.22</ecNumber>
    </recommendedName>
</protein>
<dbReference type="InterPro" id="IPR038417">
    <property type="entry name" value="Alpga-gal_N_sf"/>
</dbReference>
<dbReference type="Proteomes" id="UP000517916">
    <property type="component" value="Unassembled WGS sequence"/>
</dbReference>
<organism evidence="7 8">
    <name type="scientific">Kutzneria viridogrisea</name>
    <dbReference type="NCBI Taxonomy" id="47990"/>
    <lineage>
        <taxon>Bacteria</taxon>
        <taxon>Bacillati</taxon>
        <taxon>Actinomycetota</taxon>
        <taxon>Actinomycetes</taxon>
        <taxon>Pseudonocardiales</taxon>
        <taxon>Pseudonocardiaceae</taxon>
        <taxon>Kutzneria</taxon>
    </lineage>
</organism>
<dbReference type="PANTHER" id="PTHR43053:SF3">
    <property type="entry name" value="ALPHA-GALACTOSIDASE C-RELATED"/>
    <property type="match status" value="1"/>
</dbReference>
<comment type="catalytic activity">
    <reaction evidence="1">
        <text>Hydrolysis of terminal, non-reducing alpha-D-galactose residues in alpha-D-galactosides, including galactose oligosaccharides, galactomannans and galactolipids.</text>
        <dbReference type="EC" id="3.2.1.22"/>
    </reaction>
</comment>
<sequence length="697" mass="76556">MIVALRGAGTSLVVRVSEPVPEVLHWGADLGDLSEEDLSALELTGQLAVLNNSVDSPRVLSVWPTQAEGWLGTPAHQGHSEGTRSTPRPRLTGYDLRGEELVLRLDDAVSEVDIELSYRLTGSGVLAVRSRLTARAPYELTGVTTLVPLPPRATEILDFTGKWCRERAPQRTALGHGAHVREVRRGKPGQDSPYLLVVGVPGFRFGAGEVWGLHVAWSGDQRYLVEQLPESAGVLGGGELLRPGAVRLAAGESYESPTCYLAWSDTGLDGLAHRLHAMQRGTPRGPRPLVLNTWEAVYFDHDLDRLRELTTLGAQVGVERVVLDDGWFLGRRDDRAGLGDWTVDPQVWPRGLHPLVDHVRGLGMQFGLWVEPEMVNLDSRLAREHPDWVIGPVLPSRNQQVLDLANPDAWAYLLESLDDLVGEYAIDYLKWDHNRDLLEADAHAQTHALYRLIDALRARHPALEIESCASGGGRVDLGILARTDRVWASDCNDPVERQHIQRWTGQLVPPELVGSHVGPARCHTTGRVTEGSFRMITALFGHAGIEQDLTRCTPEELDDLRRWAALYRELRPLLHSGRVVRADLPDEATLLHGVVGAESAIYCWARTETSAPGQSGRVRLPGLDPRAAYRVRVRTELGLPSMRQVSPPAWIGQALRGWVRLPGAVLTGSGVALPVLDPQQAMLIEVAGREREVLAGG</sequence>
<dbReference type="Gene3D" id="3.20.20.70">
    <property type="entry name" value="Aldolase class I"/>
    <property type="match status" value="1"/>
</dbReference>